<gene>
    <name evidence="3" type="ORF">HHL10_19225</name>
</gene>
<reference evidence="3 4" key="1">
    <citation type="submission" date="2020-04" db="EMBL/GenBank/DDBJ databases">
        <title>Azohydromonas sp. isolated from soil.</title>
        <authorList>
            <person name="Dahal R.H."/>
        </authorList>
    </citation>
    <scope>NUCLEOTIDE SEQUENCE [LARGE SCALE GENOMIC DNA]</scope>
    <source>
        <strain evidence="3 4">G-1-1-14</strain>
    </source>
</reference>
<name>A0A848FG47_9BURK</name>
<evidence type="ECO:0000256" key="1">
    <source>
        <dbReference type="SAM" id="MobiDB-lite"/>
    </source>
</evidence>
<feature type="compositionally biased region" description="Low complexity" evidence="1">
    <location>
        <begin position="230"/>
        <end position="245"/>
    </location>
</feature>
<dbReference type="InterPro" id="IPR007694">
    <property type="entry name" value="DNA_helicase_DnaB-like_C"/>
</dbReference>
<feature type="region of interest" description="Disordered" evidence="1">
    <location>
        <begin position="210"/>
        <end position="250"/>
    </location>
</feature>
<evidence type="ECO:0000313" key="3">
    <source>
        <dbReference type="EMBL" id="NML17110.1"/>
    </source>
</evidence>
<dbReference type="Proteomes" id="UP000574067">
    <property type="component" value="Unassembled WGS sequence"/>
</dbReference>
<keyword evidence="4" id="KW-1185">Reference proteome</keyword>
<dbReference type="RefSeq" id="WP_169162016.1">
    <property type="nucleotide sequence ID" value="NZ_JABBFW010000015.1"/>
</dbReference>
<dbReference type="SUPFAM" id="SSF52540">
    <property type="entry name" value="P-loop containing nucleoside triphosphate hydrolases"/>
    <property type="match status" value="1"/>
</dbReference>
<accession>A0A848FG47</accession>
<feature type="domain" description="SF4 helicase" evidence="2">
    <location>
        <begin position="272"/>
        <end position="511"/>
    </location>
</feature>
<protein>
    <submittedName>
        <fullName evidence="3">AAA family ATPase</fullName>
    </submittedName>
</protein>
<organism evidence="3 4">
    <name type="scientific">Azohydromonas caseinilytica</name>
    <dbReference type="NCBI Taxonomy" id="2728836"/>
    <lineage>
        <taxon>Bacteria</taxon>
        <taxon>Pseudomonadati</taxon>
        <taxon>Pseudomonadota</taxon>
        <taxon>Betaproteobacteria</taxon>
        <taxon>Burkholderiales</taxon>
        <taxon>Sphaerotilaceae</taxon>
        <taxon>Azohydromonas</taxon>
    </lineage>
</organism>
<comment type="caution">
    <text evidence="3">The sequence shown here is derived from an EMBL/GenBank/DDBJ whole genome shotgun (WGS) entry which is preliminary data.</text>
</comment>
<dbReference type="GO" id="GO:0005524">
    <property type="term" value="F:ATP binding"/>
    <property type="evidence" value="ECO:0007669"/>
    <property type="project" value="InterPro"/>
</dbReference>
<dbReference type="EMBL" id="JABBFW010000015">
    <property type="protein sequence ID" value="NML17110.1"/>
    <property type="molecule type" value="Genomic_DNA"/>
</dbReference>
<dbReference type="Gene3D" id="3.40.50.300">
    <property type="entry name" value="P-loop containing nucleotide triphosphate hydrolases"/>
    <property type="match status" value="1"/>
</dbReference>
<dbReference type="InterPro" id="IPR027417">
    <property type="entry name" value="P-loop_NTPase"/>
</dbReference>
<dbReference type="AlphaFoldDB" id="A0A848FG47"/>
<evidence type="ECO:0000313" key="4">
    <source>
        <dbReference type="Proteomes" id="UP000574067"/>
    </source>
</evidence>
<dbReference type="GO" id="GO:0006260">
    <property type="term" value="P:DNA replication"/>
    <property type="evidence" value="ECO:0007669"/>
    <property type="project" value="InterPro"/>
</dbReference>
<proteinExistence type="predicted"/>
<sequence length="561" mass="58687">MQRLIAEFRRLFLLPADADADPAALEHQLHAQDAPAATLVDDQGRTRLMVIGFDGVSRGQGSAHCAALLQLGKALMEELGLPEPAFSVNGREGFQLWLPLAEPVPVGEAQAFLALLQQSYFKDLPAVGLHPAEGEQAVGEAPTVALPPGLHRGTGLWAVFIAPGLAPSFTEEAGIDIPPNLDKQAELLARLEPIPLDAFREAAGRLRQRLAPPAEAPTRPAQGMEASQGAAEPTALAPTDTAAPANPVPGPLAGLRQELFHALARPAGAAVVPTPFPGLTALLHGGFRGGRLLALLAPPRGGKTTLAAICLEHAAAQGHPALYVGYDMAREQLVQAALARRLGLDARRIEARSLTAEEAQRVAAALEDYLAREGQCLELWEAGAATTLAEVAAWVRRARAARPGRVPLVVIDPLPLLSTGVAAIDAHPDPARRPLALAAACKDLARGTGAAVLVLRALDHPVPSEAARALSEVRAVVPTADTVLALESEHASDPASQARPLRLRLPGHRVGSAEVTLRHDPACHAMEEMPRPGAVAVEEGAAAALEVFRRHAQAPVPPGAT</sequence>
<evidence type="ECO:0000259" key="2">
    <source>
        <dbReference type="Pfam" id="PF03796"/>
    </source>
</evidence>
<dbReference type="Pfam" id="PF03796">
    <property type="entry name" value="DnaB_C"/>
    <property type="match status" value="1"/>
</dbReference>
<dbReference type="GO" id="GO:0003678">
    <property type="term" value="F:DNA helicase activity"/>
    <property type="evidence" value="ECO:0007669"/>
    <property type="project" value="InterPro"/>
</dbReference>